<dbReference type="Proteomes" id="UP000298390">
    <property type="component" value="Unassembled WGS sequence"/>
</dbReference>
<evidence type="ECO:0000256" key="1">
    <source>
        <dbReference type="SAM" id="MobiDB-lite"/>
    </source>
</evidence>
<reference evidence="2 3" key="1">
    <citation type="submission" date="2019-01" db="EMBL/GenBank/DDBJ databases">
        <title>Genome sequencing of the rare red list fungi Fomitopsis rosea.</title>
        <authorList>
            <person name="Buettner E."/>
            <person name="Kellner H."/>
        </authorList>
    </citation>
    <scope>NUCLEOTIDE SEQUENCE [LARGE SCALE GENOMIC DNA]</scope>
    <source>
        <strain evidence="2 3">DSM 105464</strain>
    </source>
</reference>
<gene>
    <name evidence="2" type="ORF">EVJ58_g9908</name>
</gene>
<accession>A0A4Y9XS75</accession>
<evidence type="ECO:0000313" key="2">
    <source>
        <dbReference type="EMBL" id="TFY52618.1"/>
    </source>
</evidence>
<sequence length="250" mass="25775">MRRGFLLNRSLSADNKSQRAPKPKSGDEAHGLVDKSRPPAGAAPIPIPTLRTQSISHHEPQLSALTLGTQVTLHVVHLPPPPSGLGSAEHTTTCVLLSGQTPHILAIPGFPCAPAQPAIPRLYDLRPVPSALSASSPGSPVVELGLFAPAVLEPGDLVLSERPLLLTLRALPAGDAPGMRADDLPRARRRIDACGASSALSSGSETTGCATRGTPRARGIVDTNALGVGALPGYPGDCAVVCELTCRANH</sequence>
<feature type="compositionally biased region" description="Basic and acidic residues" evidence="1">
    <location>
        <begin position="24"/>
        <end position="37"/>
    </location>
</feature>
<feature type="region of interest" description="Disordered" evidence="1">
    <location>
        <begin position="1"/>
        <end position="47"/>
    </location>
</feature>
<dbReference type="STRING" id="34475.A0A4Y9XS75"/>
<evidence type="ECO:0000313" key="3">
    <source>
        <dbReference type="Proteomes" id="UP000298390"/>
    </source>
</evidence>
<comment type="caution">
    <text evidence="2">The sequence shown here is derived from an EMBL/GenBank/DDBJ whole genome shotgun (WGS) entry which is preliminary data.</text>
</comment>
<dbReference type="AlphaFoldDB" id="A0A4Y9XS75"/>
<proteinExistence type="predicted"/>
<name>A0A4Y9XS75_9APHY</name>
<protein>
    <submittedName>
        <fullName evidence="2">Uncharacterized protein</fullName>
    </submittedName>
</protein>
<organism evidence="2 3">
    <name type="scientific">Rhodofomes roseus</name>
    <dbReference type="NCBI Taxonomy" id="34475"/>
    <lineage>
        <taxon>Eukaryota</taxon>
        <taxon>Fungi</taxon>
        <taxon>Dikarya</taxon>
        <taxon>Basidiomycota</taxon>
        <taxon>Agaricomycotina</taxon>
        <taxon>Agaricomycetes</taxon>
        <taxon>Polyporales</taxon>
        <taxon>Rhodofomes</taxon>
    </lineage>
</organism>
<feature type="non-terminal residue" evidence="2">
    <location>
        <position position="250"/>
    </location>
</feature>
<dbReference type="EMBL" id="SEKV01000946">
    <property type="protein sequence ID" value="TFY52618.1"/>
    <property type="molecule type" value="Genomic_DNA"/>
</dbReference>